<dbReference type="GeneTree" id="ENSGT01010000230307"/>
<accession>A0A8C9Y6Z1</accession>
<keyword evidence="1" id="KW-0732">Signal</keyword>
<evidence type="ECO:0000313" key="2">
    <source>
        <dbReference type="Ensembl" id="ENSSLUP00000019778.1"/>
    </source>
</evidence>
<evidence type="ECO:0008006" key="4">
    <source>
        <dbReference type="Google" id="ProtNLM"/>
    </source>
</evidence>
<dbReference type="Ensembl" id="ENSSLUT00000020412.1">
    <property type="protein sequence ID" value="ENSSLUP00000019778.1"/>
    <property type="gene ID" value="ENSSLUG00000009137.1"/>
</dbReference>
<name>A0A8C9Y6Z1_SANLU</name>
<keyword evidence="3" id="KW-1185">Reference proteome</keyword>
<protein>
    <recommendedName>
        <fullName evidence="4">Secreted protein</fullName>
    </recommendedName>
</protein>
<feature type="chain" id="PRO_5034573733" description="Secreted protein" evidence="1">
    <location>
        <begin position="28"/>
        <end position="96"/>
    </location>
</feature>
<reference evidence="2" key="1">
    <citation type="submission" date="2025-08" db="UniProtKB">
        <authorList>
            <consortium name="Ensembl"/>
        </authorList>
    </citation>
    <scope>IDENTIFICATION</scope>
</reference>
<sequence length="96" mass="10515">KKEMVLTLIGASLVCSLFCSIRGPIATAPVKRPPCSRGKDSCWSRMWKDASVHGESAASRTTLNATQTASLCDKINSGCCIFKWQVKNDLMFPCIF</sequence>
<evidence type="ECO:0000256" key="1">
    <source>
        <dbReference type="SAM" id="SignalP"/>
    </source>
</evidence>
<proteinExistence type="predicted"/>
<dbReference type="AlphaFoldDB" id="A0A8C9Y6Z1"/>
<dbReference type="Proteomes" id="UP000694568">
    <property type="component" value="Unplaced"/>
</dbReference>
<evidence type="ECO:0000313" key="3">
    <source>
        <dbReference type="Proteomes" id="UP000694568"/>
    </source>
</evidence>
<organism evidence="2 3">
    <name type="scientific">Sander lucioperca</name>
    <name type="common">Pike-perch</name>
    <name type="synonym">Perca lucioperca</name>
    <dbReference type="NCBI Taxonomy" id="283035"/>
    <lineage>
        <taxon>Eukaryota</taxon>
        <taxon>Metazoa</taxon>
        <taxon>Chordata</taxon>
        <taxon>Craniata</taxon>
        <taxon>Vertebrata</taxon>
        <taxon>Euteleostomi</taxon>
        <taxon>Actinopterygii</taxon>
        <taxon>Neopterygii</taxon>
        <taxon>Teleostei</taxon>
        <taxon>Neoteleostei</taxon>
        <taxon>Acanthomorphata</taxon>
        <taxon>Eupercaria</taxon>
        <taxon>Perciformes</taxon>
        <taxon>Percoidei</taxon>
        <taxon>Percidae</taxon>
        <taxon>Luciopercinae</taxon>
        <taxon>Sander</taxon>
    </lineage>
</organism>
<reference evidence="2" key="2">
    <citation type="submission" date="2025-09" db="UniProtKB">
        <authorList>
            <consortium name="Ensembl"/>
        </authorList>
    </citation>
    <scope>IDENTIFICATION</scope>
</reference>
<feature type="signal peptide" evidence="1">
    <location>
        <begin position="1"/>
        <end position="27"/>
    </location>
</feature>